<gene>
    <name evidence="1" type="ORF">HPP92_014439</name>
</gene>
<evidence type="ECO:0000313" key="2">
    <source>
        <dbReference type="Proteomes" id="UP000636800"/>
    </source>
</evidence>
<organism evidence="1 2">
    <name type="scientific">Vanilla planifolia</name>
    <name type="common">Vanilla</name>
    <dbReference type="NCBI Taxonomy" id="51239"/>
    <lineage>
        <taxon>Eukaryota</taxon>
        <taxon>Viridiplantae</taxon>
        <taxon>Streptophyta</taxon>
        <taxon>Embryophyta</taxon>
        <taxon>Tracheophyta</taxon>
        <taxon>Spermatophyta</taxon>
        <taxon>Magnoliopsida</taxon>
        <taxon>Liliopsida</taxon>
        <taxon>Asparagales</taxon>
        <taxon>Orchidaceae</taxon>
        <taxon>Vanilloideae</taxon>
        <taxon>Vanilleae</taxon>
        <taxon>Vanilla</taxon>
    </lineage>
</organism>
<reference evidence="1 2" key="1">
    <citation type="journal article" date="2020" name="Nat. Food">
        <title>A phased Vanilla planifolia genome enables genetic improvement of flavour and production.</title>
        <authorList>
            <person name="Hasing T."/>
            <person name="Tang H."/>
            <person name="Brym M."/>
            <person name="Khazi F."/>
            <person name="Huang T."/>
            <person name="Chambers A.H."/>
        </authorList>
    </citation>
    <scope>NUCLEOTIDE SEQUENCE [LARGE SCALE GENOMIC DNA]</scope>
    <source>
        <tissue evidence="1">Leaf</tissue>
    </source>
</reference>
<keyword evidence="2" id="KW-1185">Reference proteome</keyword>
<dbReference type="Proteomes" id="UP000636800">
    <property type="component" value="Chromosome 7"/>
</dbReference>
<name>A0A835USQ7_VANPL</name>
<dbReference type="OrthoDB" id="434986at2759"/>
<proteinExistence type="predicted"/>
<dbReference type="EMBL" id="JADCNL010000007">
    <property type="protein sequence ID" value="KAG0472582.1"/>
    <property type="molecule type" value="Genomic_DNA"/>
</dbReference>
<sequence>MLQLSVNVSQPSCSTCLLINILPLEDGRKPYGPTDVGRRLKLGISHRGTTRSPELYVKNVPLQGKGLMRQEKDEPVFVWRLKYEGKLMAKEEKWIRKRAC</sequence>
<dbReference type="AlphaFoldDB" id="A0A835USQ7"/>
<accession>A0A835USQ7</accession>
<comment type="caution">
    <text evidence="1">The sequence shown here is derived from an EMBL/GenBank/DDBJ whole genome shotgun (WGS) entry which is preliminary data.</text>
</comment>
<protein>
    <submittedName>
        <fullName evidence="1">Uncharacterized protein</fullName>
    </submittedName>
</protein>
<feature type="non-terminal residue" evidence="1">
    <location>
        <position position="1"/>
    </location>
</feature>
<evidence type="ECO:0000313" key="1">
    <source>
        <dbReference type="EMBL" id="KAG0472582.1"/>
    </source>
</evidence>